<accession>A0ABX0VEI7</accession>
<evidence type="ECO:0000256" key="8">
    <source>
        <dbReference type="RuleBase" id="RU003887"/>
    </source>
</evidence>
<reference evidence="10 11" key="1">
    <citation type="submission" date="2020-03" db="EMBL/GenBank/DDBJ databases">
        <title>The genome sequence of Microvirga sp. c23x22.</title>
        <authorList>
            <person name="Zhang X."/>
        </authorList>
    </citation>
    <scope>NUCLEOTIDE SEQUENCE [LARGE SCALE GENOMIC DNA]</scope>
    <source>
        <strain evidence="11">c23x22</strain>
    </source>
</reference>
<comment type="caution">
    <text evidence="10">The sequence shown here is derived from an EMBL/GenBank/DDBJ whole genome shotgun (WGS) entry which is preliminary data.</text>
</comment>
<keyword evidence="4 8" id="KW-0413">Isomerase</keyword>
<evidence type="ECO:0000256" key="7">
    <source>
        <dbReference type="PROSITE-ProRule" id="PRU00182"/>
    </source>
</evidence>
<dbReference type="CDD" id="cd00165">
    <property type="entry name" value="S4"/>
    <property type="match status" value="1"/>
</dbReference>
<dbReference type="EC" id="5.4.99.-" evidence="8"/>
<dbReference type="Proteomes" id="UP000707352">
    <property type="component" value="Unassembled WGS sequence"/>
</dbReference>
<comment type="function">
    <text evidence="6">Responsible for synthesis of pseudouridine from uracil-516 in 16S ribosomal RNA.</text>
</comment>
<dbReference type="Pfam" id="PF01479">
    <property type="entry name" value="S4"/>
    <property type="match status" value="1"/>
</dbReference>
<dbReference type="PROSITE" id="PS50889">
    <property type="entry name" value="S4"/>
    <property type="match status" value="1"/>
</dbReference>
<evidence type="ECO:0000256" key="3">
    <source>
        <dbReference type="ARBA" id="ARBA00022884"/>
    </source>
</evidence>
<dbReference type="InterPro" id="IPR018496">
    <property type="entry name" value="PsdUridine_synth_RsuA/RluB_CS"/>
</dbReference>
<gene>
    <name evidence="10" type="ORF">HB375_16770</name>
</gene>
<dbReference type="PROSITE" id="PS01149">
    <property type="entry name" value="PSI_RSU"/>
    <property type="match status" value="1"/>
</dbReference>
<dbReference type="CDD" id="cd02553">
    <property type="entry name" value="PseudoU_synth_RsuA"/>
    <property type="match status" value="1"/>
</dbReference>
<protein>
    <recommendedName>
        <fullName evidence="8">Pseudouridine synthase</fullName>
        <ecNumber evidence="8">5.4.99.-</ecNumber>
    </recommendedName>
</protein>
<dbReference type="SUPFAM" id="SSF55120">
    <property type="entry name" value="Pseudouridine synthase"/>
    <property type="match status" value="1"/>
</dbReference>
<keyword evidence="11" id="KW-1185">Reference proteome</keyword>
<organism evidence="10 11">
    <name type="scientific">Microvirga terricola</name>
    <dbReference type="NCBI Taxonomy" id="2719797"/>
    <lineage>
        <taxon>Bacteria</taxon>
        <taxon>Pseudomonadati</taxon>
        <taxon>Pseudomonadota</taxon>
        <taxon>Alphaproteobacteria</taxon>
        <taxon>Hyphomicrobiales</taxon>
        <taxon>Methylobacteriaceae</taxon>
        <taxon>Microvirga</taxon>
    </lineage>
</organism>
<dbReference type="InterPro" id="IPR000748">
    <property type="entry name" value="PsdUridine_synth_RsuA/RluB/E/F"/>
</dbReference>
<comment type="catalytic activity">
    <reaction evidence="1">
        <text>a uridine in RNA = a pseudouridine in RNA</text>
        <dbReference type="Rhea" id="RHEA:48348"/>
        <dbReference type="Rhea" id="RHEA-COMP:12068"/>
        <dbReference type="Rhea" id="RHEA-COMP:12069"/>
        <dbReference type="ChEBI" id="CHEBI:65314"/>
        <dbReference type="ChEBI" id="CHEBI:65315"/>
    </reaction>
</comment>
<dbReference type="PANTHER" id="PTHR47683">
    <property type="entry name" value="PSEUDOURIDINE SYNTHASE FAMILY PROTEIN-RELATED"/>
    <property type="match status" value="1"/>
</dbReference>
<feature type="domain" description="RNA-binding S4" evidence="9">
    <location>
        <begin position="9"/>
        <end position="70"/>
    </location>
</feature>
<dbReference type="InterPro" id="IPR036986">
    <property type="entry name" value="S4_RNA-bd_sf"/>
</dbReference>
<evidence type="ECO:0000256" key="5">
    <source>
        <dbReference type="ARBA" id="ARBA00036749"/>
    </source>
</evidence>
<dbReference type="EMBL" id="JAATJS010000007">
    <property type="protein sequence ID" value="NIX78248.1"/>
    <property type="molecule type" value="Genomic_DNA"/>
</dbReference>
<dbReference type="InterPro" id="IPR042092">
    <property type="entry name" value="PsdUridine_s_RsuA/RluB/E/F_cat"/>
</dbReference>
<evidence type="ECO:0000256" key="1">
    <source>
        <dbReference type="ARBA" id="ARBA00000073"/>
    </source>
</evidence>
<evidence type="ECO:0000256" key="4">
    <source>
        <dbReference type="ARBA" id="ARBA00023235"/>
    </source>
</evidence>
<comment type="catalytic activity">
    <reaction evidence="5">
        <text>uridine(516) in 16S rRNA = pseudouridine(516) in 16S rRNA</text>
        <dbReference type="Rhea" id="RHEA:38867"/>
        <dbReference type="Rhea" id="RHEA-COMP:10089"/>
        <dbReference type="Rhea" id="RHEA-COMP:10090"/>
        <dbReference type="ChEBI" id="CHEBI:65314"/>
        <dbReference type="ChEBI" id="CHEBI:65315"/>
        <dbReference type="EC" id="5.4.99.19"/>
    </reaction>
</comment>
<proteinExistence type="inferred from homology"/>
<dbReference type="InterPro" id="IPR002942">
    <property type="entry name" value="S4_RNA-bd"/>
</dbReference>
<evidence type="ECO:0000259" key="9">
    <source>
        <dbReference type="SMART" id="SM00363"/>
    </source>
</evidence>
<sequence>MSKPGTTTLRLDRLLSNLGYGSRREIQQMVRAGLVTLDGEELDSADQRIAVTRDLSERMQVDGVPLDPPPGLALMLHKPLGVTCSHKEAGLLVYGLLPLRWRHRDPAISTIGRLDKETSGLLLLTDDGVLLHRIISPRNHVTKRYHVTLDRSLRGDEAAVFAAGTLLLEGEEKPLLPVQMEALSSTEAYVTLTEGRYHQVRRMFAAVGNHVTALHRDRVGDLALPDDLAPGEYRVLSDADIALVLPPK</sequence>
<dbReference type="InterPro" id="IPR006145">
    <property type="entry name" value="PsdUridine_synth_RsuA/RluA"/>
</dbReference>
<dbReference type="Pfam" id="PF00849">
    <property type="entry name" value="PseudoU_synth_2"/>
    <property type="match status" value="1"/>
</dbReference>
<dbReference type="Gene3D" id="3.30.70.1560">
    <property type="entry name" value="Alpha-L RNA-binding motif"/>
    <property type="match status" value="1"/>
</dbReference>
<dbReference type="InterPro" id="IPR020094">
    <property type="entry name" value="TruA/RsuA/RluB/E/F_N"/>
</dbReference>
<dbReference type="Gene3D" id="3.10.290.10">
    <property type="entry name" value="RNA-binding S4 domain"/>
    <property type="match status" value="1"/>
</dbReference>
<dbReference type="Gene3D" id="3.30.70.580">
    <property type="entry name" value="Pseudouridine synthase I, catalytic domain, N-terminal subdomain"/>
    <property type="match status" value="1"/>
</dbReference>
<dbReference type="InterPro" id="IPR020103">
    <property type="entry name" value="PsdUridine_synth_cat_dom_sf"/>
</dbReference>
<evidence type="ECO:0000313" key="10">
    <source>
        <dbReference type="EMBL" id="NIX78248.1"/>
    </source>
</evidence>
<keyword evidence="3 7" id="KW-0694">RNA-binding</keyword>
<evidence type="ECO:0000256" key="2">
    <source>
        <dbReference type="ARBA" id="ARBA00008348"/>
    </source>
</evidence>
<evidence type="ECO:0000313" key="11">
    <source>
        <dbReference type="Proteomes" id="UP000707352"/>
    </source>
</evidence>
<comment type="similarity">
    <text evidence="2 8">Belongs to the pseudouridine synthase RsuA family.</text>
</comment>
<dbReference type="SMART" id="SM00363">
    <property type="entry name" value="S4"/>
    <property type="match status" value="1"/>
</dbReference>
<dbReference type="NCBIfam" id="TIGR00093">
    <property type="entry name" value="pseudouridine synthase"/>
    <property type="match status" value="1"/>
</dbReference>
<dbReference type="PANTHER" id="PTHR47683:SF4">
    <property type="entry name" value="PSEUDOURIDINE SYNTHASE"/>
    <property type="match status" value="1"/>
</dbReference>
<dbReference type="SUPFAM" id="SSF55174">
    <property type="entry name" value="Alpha-L RNA-binding motif"/>
    <property type="match status" value="1"/>
</dbReference>
<evidence type="ECO:0000256" key="6">
    <source>
        <dbReference type="ARBA" id="ARBA00037590"/>
    </source>
</evidence>
<dbReference type="RefSeq" id="WP_167674161.1">
    <property type="nucleotide sequence ID" value="NZ_JAATJS010000007.1"/>
</dbReference>
<dbReference type="InterPro" id="IPR050343">
    <property type="entry name" value="RsuA_PseudoU_synthase"/>
</dbReference>
<name>A0ABX0VEI7_9HYPH</name>